<evidence type="ECO:0008006" key="3">
    <source>
        <dbReference type="Google" id="ProtNLM"/>
    </source>
</evidence>
<sequence length="182" mass="20213">MDQKHWKVEKQTEGYIKAVKKTITDLPGGYAEAAEWLGVTENALFNRLRADGDQVFPVGWANVLQNAGGTHYVSDYMSRAVGCINVPLPEPDMVGITDINQKLLEVFEEVSSYSQQVRDAIEDGEVDREEFEALKASLDRSTVKMQQHLNLVSRDFCKPEKVNAPSCSSGRSIATKSICVES</sequence>
<dbReference type="NCBIfam" id="NF041471">
    <property type="entry name" value="phage_reg_YmfL"/>
    <property type="match status" value="1"/>
</dbReference>
<dbReference type="Pfam" id="PF06892">
    <property type="entry name" value="Phage_CP76"/>
    <property type="match status" value="1"/>
</dbReference>
<keyword evidence="2" id="KW-1185">Reference proteome</keyword>
<accession>A0ABS5SYD7</accession>
<reference evidence="1 2" key="1">
    <citation type="submission" date="2020-04" db="EMBL/GenBank/DDBJ databases">
        <title>Genome sequencing of Rosenbergiella species.</title>
        <authorList>
            <person name="Alvarez-Perez S."/>
            <person name="Lievens B."/>
        </authorList>
    </citation>
    <scope>NUCLEOTIDE SEQUENCE [LARGE SCALE GENOMIC DNA]</scope>
    <source>
        <strain evidence="1 2">S61</strain>
    </source>
</reference>
<dbReference type="EMBL" id="JABBFR010000017">
    <property type="protein sequence ID" value="MBT0725120.1"/>
    <property type="molecule type" value="Genomic_DNA"/>
</dbReference>
<dbReference type="InterPro" id="IPR048188">
    <property type="entry name" value="YmfL-like"/>
</dbReference>
<dbReference type="InterPro" id="IPR009679">
    <property type="entry name" value="Phage_186_CII-like"/>
</dbReference>
<protein>
    <recommendedName>
        <fullName evidence="3">DNA-binding protein</fullName>
    </recommendedName>
</protein>
<dbReference type="RefSeq" id="WP_214237775.1">
    <property type="nucleotide sequence ID" value="NZ_JABBFR010000017.1"/>
</dbReference>
<evidence type="ECO:0000313" key="1">
    <source>
        <dbReference type="EMBL" id="MBT0725120.1"/>
    </source>
</evidence>
<organism evidence="1 2">
    <name type="scientific">Rosenbergiella gaditana</name>
    <dbReference type="NCBI Taxonomy" id="2726987"/>
    <lineage>
        <taxon>Bacteria</taxon>
        <taxon>Pseudomonadati</taxon>
        <taxon>Pseudomonadota</taxon>
        <taxon>Gammaproteobacteria</taxon>
        <taxon>Enterobacterales</taxon>
        <taxon>Erwiniaceae</taxon>
        <taxon>Rosenbergiella</taxon>
    </lineage>
</organism>
<evidence type="ECO:0000313" key="2">
    <source>
        <dbReference type="Proteomes" id="UP000790096"/>
    </source>
</evidence>
<comment type="caution">
    <text evidence="1">The sequence shown here is derived from an EMBL/GenBank/DDBJ whole genome shotgun (WGS) entry which is preliminary data.</text>
</comment>
<dbReference type="Proteomes" id="UP000790096">
    <property type="component" value="Unassembled WGS sequence"/>
</dbReference>
<gene>
    <name evidence="1" type="ORF">HH682_11980</name>
</gene>
<proteinExistence type="predicted"/>
<name>A0ABS5SYD7_9GAMM</name>